<dbReference type="PANTHER" id="PTHR44591:SF3">
    <property type="entry name" value="RESPONSE REGULATORY DOMAIN-CONTAINING PROTEIN"/>
    <property type="match status" value="1"/>
</dbReference>
<comment type="caution">
    <text evidence="4">The sequence shown here is derived from an EMBL/GenBank/DDBJ whole genome shotgun (WGS) entry which is preliminary data.</text>
</comment>
<evidence type="ECO:0000256" key="1">
    <source>
        <dbReference type="ARBA" id="ARBA00022553"/>
    </source>
</evidence>
<dbReference type="Proteomes" id="UP000245934">
    <property type="component" value="Unassembled WGS sequence"/>
</dbReference>
<proteinExistence type="predicted"/>
<dbReference type="PROSITE" id="PS50110">
    <property type="entry name" value="RESPONSE_REGULATORY"/>
    <property type="match status" value="1"/>
</dbReference>
<name>A0A2V2N6D2_9EURY</name>
<evidence type="ECO:0000259" key="3">
    <source>
        <dbReference type="PROSITE" id="PS50110"/>
    </source>
</evidence>
<dbReference type="GO" id="GO:0000160">
    <property type="term" value="P:phosphorelay signal transduction system"/>
    <property type="evidence" value="ECO:0007669"/>
    <property type="project" value="InterPro"/>
</dbReference>
<dbReference type="AlphaFoldDB" id="A0A2V2N6D2"/>
<dbReference type="InterPro" id="IPR050595">
    <property type="entry name" value="Bact_response_regulator"/>
</dbReference>
<dbReference type="SMART" id="SM00448">
    <property type="entry name" value="REC"/>
    <property type="match status" value="1"/>
</dbReference>
<evidence type="ECO:0000256" key="2">
    <source>
        <dbReference type="PROSITE-ProRule" id="PRU00169"/>
    </source>
</evidence>
<dbReference type="EMBL" id="QGMZ01000020">
    <property type="protein sequence ID" value="PWR73286.1"/>
    <property type="molecule type" value="Genomic_DNA"/>
</dbReference>
<dbReference type="Gene3D" id="3.40.50.2300">
    <property type="match status" value="1"/>
</dbReference>
<feature type="modified residue" description="4-aspartylphosphate" evidence="2">
    <location>
        <position position="90"/>
    </location>
</feature>
<keyword evidence="1 2" id="KW-0597">Phosphoprotein</keyword>
<dbReference type="SUPFAM" id="SSF52172">
    <property type="entry name" value="CheY-like"/>
    <property type="match status" value="1"/>
</dbReference>
<dbReference type="PANTHER" id="PTHR44591">
    <property type="entry name" value="STRESS RESPONSE REGULATOR PROTEIN 1"/>
    <property type="match status" value="1"/>
</dbReference>
<organism evidence="4 5">
    <name type="scientific">Methanospirillum stamsii</name>
    <dbReference type="NCBI Taxonomy" id="1277351"/>
    <lineage>
        <taxon>Archaea</taxon>
        <taxon>Methanobacteriati</taxon>
        <taxon>Methanobacteriota</taxon>
        <taxon>Stenosarchaea group</taxon>
        <taxon>Methanomicrobia</taxon>
        <taxon>Methanomicrobiales</taxon>
        <taxon>Methanospirillaceae</taxon>
        <taxon>Methanospirillum</taxon>
    </lineage>
</organism>
<evidence type="ECO:0000313" key="5">
    <source>
        <dbReference type="Proteomes" id="UP000245934"/>
    </source>
</evidence>
<dbReference type="Pfam" id="PF00072">
    <property type="entry name" value="Response_reg"/>
    <property type="match status" value="1"/>
</dbReference>
<evidence type="ECO:0000313" key="4">
    <source>
        <dbReference type="EMBL" id="PWR73286.1"/>
    </source>
</evidence>
<dbReference type="CDD" id="cd00156">
    <property type="entry name" value="REC"/>
    <property type="match status" value="1"/>
</dbReference>
<dbReference type="InterPro" id="IPR011006">
    <property type="entry name" value="CheY-like_superfamily"/>
</dbReference>
<sequence length="201" mass="23427">MYPYCSSITRFIISGEDNVTRTMPCMDHQNKEKLDISPVNLLYVDDSLTMLDIIKTTLERDKYITVQTCDSPEIAHPLIIKNRYDLILSDYDMPDINGVDFFISLRKQEIKTPFAIFSSYNLSEVMRFNNAISPLFMTDNCIDRKKYDKEIIQSSIDNNLFFIQKSGSFKRQIDNIYKMITKVTDIIPKNDFLGKELISEI</sequence>
<dbReference type="InterPro" id="IPR001789">
    <property type="entry name" value="Sig_transdc_resp-reg_receiver"/>
</dbReference>
<keyword evidence="5" id="KW-1185">Reference proteome</keyword>
<gene>
    <name evidence="4" type="ORF">DLD82_11040</name>
</gene>
<accession>A0A2V2N6D2</accession>
<reference evidence="4 5" key="1">
    <citation type="submission" date="2018-05" db="EMBL/GenBank/DDBJ databases">
        <title>Draft genome of Methanospirillum stamsii Pt1.</title>
        <authorList>
            <person name="Dueholm M.S."/>
            <person name="Nielsen P.H."/>
            <person name="Bakmann L.F."/>
            <person name="Otzen D.E."/>
        </authorList>
    </citation>
    <scope>NUCLEOTIDE SEQUENCE [LARGE SCALE GENOMIC DNA]</scope>
    <source>
        <strain evidence="4 5">Pt1</strain>
    </source>
</reference>
<feature type="domain" description="Response regulatory" evidence="3">
    <location>
        <begin position="40"/>
        <end position="149"/>
    </location>
</feature>
<protein>
    <recommendedName>
        <fullName evidence="3">Response regulatory domain-containing protein</fullName>
    </recommendedName>
</protein>